<name>A0AAE0FBP4_9CHLO</name>
<dbReference type="PRINTS" id="PR00063">
    <property type="entry name" value="RIBOSOMALL27"/>
</dbReference>
<evidence type="ECO:0000256" key="2">
    <source>
        <dbReference type="ARBA" id="ARBA00022980"/>
    </source>
</evidence>
<dbReference type="EMBL" id="LGRX02021368">
    <property type="protein sequence ID" value="KAK3256752.1"/>
    <property type="molecule type" value="Genomic_DNA"/>
</dbReference>
<accession>A0AAE0FBP4</accession>
<keyword evidence="5" id="KW-1185">Reference proteome</keyword>
<evidence type="ECO:0000313" key="5">
    <source>
        <dbReference type="Proteomes" id="UP001190700"/>
    </source>
</evidence>
<evidence type="ECO:0000256" key="3">
    <source>
        <dbReference type="ARBA" id="ARBA00023274"/>
    </source>
</evidence>
<proteinExistence type="inferred from homology"/>
<comment type="caution">
    <text evidence="4">The sequence shown here is derived from an EMBL/GenBank/DDBJ whole genome shotgun (WGS) entry which is preliminary data.</text>
</comment>
<dbReference type="Gene3D" id="2.40.50.100">
    <property type="match status" value="1"/>
</dbReference>
<dbReference type="InterPro" id="IPR018261">
    <property type="entry name" value="Ribosomal_bL27_CS"/>
</dbReference>
<dbReference type="Pfam" id="PF01016">
    <property type="entry name" value="Ribosomal_L27"/>
    <property type="match status" value="1"/>
</dbReference>
<dbReference type="InterPro" id="IPR001684">
    <property type="entry name" value="Ribosomal_bL27"/>
</dbReference>
<dbReference type="GO" id="GO:0003735">
    <property type="term" value="F:structural constituent of ribosome"/>
    <property type="evidence" value="ECO:0007669"/>
    <property type="project" value="InterPro"/>
</dbReference>
<dbReference type="SUPFAM" id="SSF110324">
    <property type="entry name" value="Ribosomal L27 protein-like"/>
    <property type="match status" value="1"/>
</dbReference>
<dbReference type="Proteomes" id="UP001190700">
    <property type="component" value="Unassembled WGS sequence"/>
</dbReference>
<keyword evidence="2 4" id="KW-0689">Ribosomal protein</keyword>
<evidence type="ECO:0000313" key="4">
    <source>
        <dbReference type="EMBL" id="KAK3256752.1"/>
    </source>
</evidence>
<dbReference type="PANTHER" id="PTHR15893:SF0">
    <property type="entry name" value="LARGE RIBOSOMAL SUBUNIT PROTEIN BL27M"/>
    <property type="match status" value="1"/>
</dbReference>
<dbReference type="FunFam" id="2.40.50.100:FF:000060">
    <property type="entry name" value="Apicoplast ribosomal protein L27"/>
    <property type="match status" value="1"/>
</dbReference>
<dbReference type="GO" id="GO:0005840">
    <property type="term" value="C:ribosome"/>
    <property type="evidence" value="ECO:0007669"/>
    <property type="project" value="UniProtKB-KW"/>
</dbReference>
<sequence>MAGIVCMLQRATLSGVGSTQSSFAGETRFSASKSQTRANPCAPLVIEAAHKKGTGSTKNGRDSNSCRLGVKVYGEQPVKAGGIIVRQRGQTFKAGENCLLGRDYTVFSTIEGIVKFEHITKTKKKVSVYPVEETTEVKDNRRTRRLAQYTSRKAVEEVVAA</sequence>
<dbReference type="AlphaFoldDB" id="A0AAE0FBP4"/>
<dbReference type="NCBIfam" id="TIGR00062">
    <property type="entry name" value="L27"/>
    <property type="match status" value="1"/>
</dbReference>
<protein>
    <submittedName>
        <fullName evidence="4">60S ribosomal protein L27</fullName>
    </submittedName>
</protein>
<dbReference type="GO" id="GO:0006412">
    <property type="term" value="P:translation"/>
    <property type="evidence" value="ECO:0007669"/>
    <property type="project" value="InterPro"/>
</dbReference>
<evidence type="ECO:0000256" key="1">
    <source>
        <dbReference type="ARBA" id="ARBA00010797"/>
    </source>
</evidence>
<comment type="similarity">
    <text evidence="1">Belongs to the bacterial ribosomal protein bL27 family.</text>
</comment>
<dbReference type="PANTHER" id="PTHR15893">
    <property type="entry name" value="RIBOSOMAL PROTEIN L27"/>
    <property type="match status" value="1"/>
</dbReference>
<dbReference type="PROSITE" id="PS00831">
    <property type="entry name" value="RIBOSOMAL_L27"/>
    <property type="match status" value="1"/>
</dbReference>
<organism evidence="4 5">
    <name type="scientific">Cymbomonas tetramitiformis</name>
    <dbReference type="NCBI Taxonomy" id="36881"/>
    <lineage>
        <taxon>Eukaryota</taxon>
        <taxon>Viridiplantae</taxon>
        <taxon>Chlorophyta</taxon>
        <taxon>Pyramimonadophyceae</taxon>
        <taxon>Pyramimonadales</taxon>
        <taxon>Pyramimonadaceae</taxon>
        <taxon>Cymbomonas</taxon>
    </lineage>
</organism>
<keyword evidence="3" id="KW-0687">Ribonucleoprotein</keyword>
<gene>
    <name evidence="4" type="ORF">CYMTET_34128</name>
</gene>
<reference evidence="4 5" key="1">
    <citation type="journal article" date="2015" name="Genome Biol. Evol.">
        <title>Comparative Genomics of a Bacterivorous Green Alga Reveals Evolutionary Causalities and Consequences of Phago-Mixotrophic Mode of Nutrition.</title>
        <authorList>
            <person name="Burns J.A."/>
            <person name="Paasch A."/>
            <person name="Narechania A."/>
            <person name="Kim E."/>
        </authorList>
    </citation>
    <scope>NUCLEOTIDE SEQUENCE [LARGE SCALE GENOMIC DNA]</scope>
    <source>
        <strain evidence="4 5">PLY_AMNH</strain>
    </source>
</reference>
<dbReference type="GO" id="GO:1990904">
    <property type="term" value="C:ribonucleoprotein complex"/>
    <property type="evidence" value="ECO:0007669"/>
    <property type="project" value="UniProtKB-KW"/>
</dbReference>